<reference evidence="1 2" key="1">
    <citation type="journal article" date="2021" name="bioRxiv">
        <title>Chromosome-scale and haplotype-resolved genome assembly of a tetraploid potato cultivar.</title>
        <authorList>
            <person name="Sun H."/>
            <person name="Jiao W.-B."/>
            <person name="Krause K."/>
            <person name="Campoy J.A."/>
            <person name="Goel M."/>
            <person name="Folz-Donahue K."/>
            <person name="Kukat C."/>
            <person name="Huettel B."/>
            <person name="Schneeberger K."/>
        </authorList>
    </citation>
    <scope>NUCLEOTIDE SEQUENCE [LARGE SCALE GENOMIC DNA]</scope>
    <source>
        <strain evidence="1">SolTubOtavaFocal</strain>
        <tissue evidence="1">Leaves</tissue>
    </source>
</reference>
<protein>
    <submittedName>
        <fullName evidence="1">Uncharacterized protein</fullName>
    </submittedName>
</protein>
<name>A0ABQ7WFQ3_SOLTU</name>
<sequence>MNMKEDLFEVNPTAANRSVLMLAHGEYIKYLHYEEEFWRQKISKEDGRRAETEEDIGNEALNFFQKQFADSGTDSELTLLHHIHPQITADDNALLITTPDAEEIKKLVFELNGDSACGPDGFT</sequence>
<evidence type="ECO:0000313" key="2">
    <source>
        <dbReference type="Proteomes" id="UP000826656"/>
    </source>
</evidence>
<proteinExistence type="predicted"/>
<evidence type="ECO:0000313" key="1">
    <source>
        <dbReference type="EMBL" id="KAH0778712.1"/>
    </source>
</evidence>
<organism evidence="1 2">
    <name type="scientific">Solanum tuberosum</name>
    <name type="common">Potato</name>
    <dbReference type="NCBI Taxonomy" id="4113"/>
    <lineage>
        <taxon>Eukaryota</taxon>
        <taxon>Viridiplantae</taxon>
        <taxon>Streptophyta</taxon>
        <taxon>Embryophyta</taxon>
        <taxon>Tracheophyta</taxon>
        <taxon>Spermatophyta</taxon>
        <taxon>Magnoliopsida</taxon>
        <taxon>eudicotyledons</taxon>
        <taxon>Gunneridae</taxon>
        <taxon>Pentapetalae</taxon>
        <taxon>asterids</taxon>
        <taxon>lamiids</taxon>
        <taxon>Solanales</taxon>
        <taxon>Solanaceae</taxon>
        <taxon>Solanoideae</taxon>
        <taxon>Solaneae</taxon>
        <taxon>Solanum</taxon>
    </lineage>
</organism>
<dbReference type="Proteomes" id="UP000826656">
    <property type="component" value="Unassembled WGS sequence"/>
</dbReference>
<accession>A0ABQ7WFQ3</accession>
<comment type="caution">
    <text evidence="1">The sequence shown here is derived from an EMBL/GenBank/DDBJ whole genome shotgun (WGS) entry which is preliminary data.</text>
</comment>
<keyword evidence="2" id="KW-1185">Reference proteome</keyword>
<dbReference type="EMBL" id="JAIVGD010000002">
    <property type="protein sequence ID" value="KAH0778712.1"/>
    <property type="molecule type" value="Genomic_DNA"/>
</dbReference>
<gene>
    <name evidence="1" type="ORF">KY290_005139</name>
</gene>